<gene>
    <name evidence="4" type="ORF">J6I90_06240</name>
    <name evidence="5" type="ORF">J6I92_05065</name>
</gene>
<feature type="transmembrane region" description="Helical" evidence="1">
    <location>
        <begin position="31"/>
        <end position="51"/>
    </location>
</feature>
<dbReference type="EMBL" id="JAGGJC010000001">
    <property type="protein sequence ID" value="MDN7129234.1"/>
    <property type="molecule type" value="Genomic_DNA"/>
</dbReference>
<dbReference type="EMBL" id="JAGGJB010000003">
    <property type="protein sequence ID" value="MDN7124475.1"/>
    <property type="molecule type" value="Genomic_DNA"/>
</dbReference>
<keyword evidence="4" id="KW-0012">Acyltransferase</keyword>
<dbReference type="Proteomes" id="UP001169491">
    <property type="component" value="Unassembled WGS sequence"/>
</dbReference>
<dbReference type="RefSeq" id="WP_301774431.1">
    <property type="nucleotide sequence ID" value="NZ_JAGGJB010000003.1"/>
</dbReference>
<feature type="domain" description="Acyltransferase 3" evidence="2">
    <location>
        <begin position="6"/>
        <end position="328"/>
    </location>
</feature>
<dbReference type="GO" id="GO:0016020">
    <property type="term" value="C:membrane"/>
    <property type="evidence" value="ECO:0007669"/>
    <property type="project" value="TreeGrafter"/>
</dbReference>
<feature type="transmembrane region" description="Helical" evidence="1">
    <location>
        <begin position="245"/>
        <end position="266"/>
    </location>
</feature>
<dbReference type="GO" id="GO:0009103">
    <property type="term" value="P:lipopolysaccharide biosynthetic process"/>
    <property type="evidence" value="ECO:0007669"/>
    <property type="project" value="TreeGrafter"/>
</dbReference>
<dbReference type="PANTHER" id="PTHR23028:SF53">
    <property type="entry name" value="ACYL_TRANSF_3 DOMAIN-CONTAINING PROTEIN"/>
    <property type="match status" value="1"/>
</dbReference>
<keyword evidence="6" id="KW-1185">Reference proteome</keyword>
<dbReference type="Pfam" id="PF19040">
    <property type="entry name" value="SGNH"/>
    <property type="match status" value="1"/>
</dbReference>
<organism evidence="4 7">
    <name type="scientific">Pseudidiomarina terrestris</name>
    <dbReference type="NCBI Taxonomy" id="2820060"/>
    <lineage>
        <taxon>Bacteria</taxon>
        <taxon>Pseudomonadati</taxon>
        <taxon>Pseudomonadota</taxon>
        <taxon>Gammaproteobacteria</taxon>
        <taxon>Alteromonadales</taxon>
        <taxon>Idiomarinaceae</taxon>
        <taxon>Pseudidiomarina</taxon>
    </lineage>
</organism>
<feature type="transmembrane region" description="Helical" evidence="1">
    <location>
        <begin position="161"/>
        <end position="181"/>
    </location>
</feature>
<feature type="domain" description="SGNH" evidence="3">
    <location>
        <begin position="410"/>
        <end position="627"/>
    </location>
</feature>
<dbReference type="GO" id="GO:0016747">
    <property type="term" value="F:acyltransferase activity, transferring groups other than amino-acyl groups"/>
    <property type="evidence" value="ECO:0007669"/>
    <property type="project" value="InterPro"/>
</dbReference>
<keyword evidence="1" id="KW-0812">Transmembrane</keyword>
<evidence type="ECO:0000313" key="7">
    <source>
        <dbReference type="Proteomes" id="UP001169492"/>
    </source>
</evidence>
<feature type="transmembrane region" description="Helical" evidence="1">
    <location>
        <begin position="221"/>
        <end position="239"/>
    </location>
</feature>
<protein>
    <submittedName>
        <fullName evidence="4">Acyltransferase</fullName>
    </submittedName>
</protein>
<comment type="caution">
    <text evidence="4">The sequence shown here is derived from an EMBL/GenBank/DDBJ whole genome shotgun (WGS) entry which is preliminary data.</text>
</comment>
<dbReference type="Proteomes" id="UP001169492">
    <property type="component" value="Unassembled WGS sequence"/>
</dbReference>
<feature type="transmembrane region" description="Helical" evidence="1">
    <location>
        <begin position="72"/>
        <end position="91"/>
    </location>
</feature>
<keyword evidence="1" id="KW-0472">Membrane</keyword>
<feature type="transmembrane region" description="Helical" evidence="1">
    <location>
        <begin position="193"/>
        <end position="209"/>
    </location>
</feature>
<evidence type="ECO:0000313" key="6">
    <source>
        <dbReference type="Proteomes" id="UP001169491"/>
    </source>
</evidence>
<keyword evidence="4" id="KW-0808">Transferase</keyword>
<evidence type="ECO:0000256" key="1">
    <source>
        <dbReference type="SAM" id="Phobius"/>
    </source>
</evidence>
<feature type="transmembrane region" description="Helical" evidence="1">
    <location>
        <begin position="307"/>
        <end position="328"/>
    </location>
</feature>
<sequence>MKYRGDIDGLRAIAVLVVIAFHAEITTFAGGFIGVDVFFVISGYLITTLLTQEMQQQRFSFANFYKRRISRLLPALAITLFVVLCLGFVFYHNYGFNHLGKQTFFSALGAANLFFAAGDDYFASGVANQPLIHLWSLGVEEQFYVVWPVVLLLVYRFKPRWLMATTVVLLLASLIASELAAQQQTPASYFLPHYRAFELLIGALTAMLLQRYDPQVIANGIRSLLGALGLVFIIVPIITLDKHSVFPGVSALLPCIGTALLIAFPSDSLLNKFLSHKLMVVVGLISYPLYLYHQPMISFLHLSTIELAPWTLFALVTLVTGTLAWLTYQYIETPIRRMTSRGSVMKKRVTVTGLVMTLPVFAILGFGVAKTDGFPQRFEWLNPYAATIDGAHRMPFHQQFSEGWQVDTPPQGKILFVGDSVMQQYVEPMALALGYEKSQIELVTRGMCVLLKGADYADQIASISCDDLRDKLYSLDTHYEHVVISQAWQGYDADVKNYSPNATNLFDRWQSLLSNTVEHFQQMSEQVIVVGMHPIIEGTGGIRSRMLITPERYQEQLEMLKFAHPGRLEQGRDFFTQFSSLANVKVIHPEDIFCQESCIFSGEQWSYFGDSVHISTAAIPFVERRFQALLTSAGPSEELQ</sequence>
<dbReference type="Pfam" id="PF01757">
    <property type="entry name" value="Acyl_transf_3"/>
    <property type="match status" value="1"/>
</dbReference>
<feature type="transmembrane region" description="Helical" evidence="1">
    <location>
        <begin position="349"/>
        <end position="369"/>
    </location>
</feature>
<feature type="transmembrane region" description="Helical" evidence="1">
    <location>
        <begin position="7"/>
        <end position="25"/>
    </location>
</feature>
<name>A0AAW7QW60_9GAMM</name>
<keyword evidence="1" id="KW-1133">Transmembrane helix</keyword>
<evidence type="ECO:0000259" key="2">
    <source>
        <dbReference type="Pfam" id="PF01757"/>
    </source>
</evidence>
<accession>A0AAW7QW60</accession>
<dbReference type="PANTHER" id="PTHR23028">
    <property type="entry name" value="ACETYLTRANSFERASE"/>
    <property type="match status" value="1"/>
</dbReference>
<dbReference type="InterPro" id="IPR043968">
    <property type="entry name" value="SGNH"/>
</dbReference>
<dbReference type="InterPro" id="IPR002656">
    <property type="entry name" value="Acyl_transf_3_dom"/>
</dbReference>
<evidence type="ECO:0000313" key="5">
    <source>
        <dbReference type="EMBL" id="MDN7129234.1"/>
    </source>
</evidence>
<dbReference type="InterPro" id="IPR050879">
    <property type="entry name" value="Acyltransferase_3"/>
</dbReference>
<evidence type="ECO:0000259" key="3">
    <source>
        <dbReference type="Pfam" id="PF19040"/>
    </source>
</evidence>
<reference evidence="6 7" key="1">
    <citation type="submission" date="2021-03" db="EMBL/GenBank/DDBJ databases">
        <title>Pseudidiomarina terrestris, a new bacterium isolated from saline soil.</title>
        <authorList>
            <person name="Galisteo C."/>
            <person name="De La Haba R."/>
            <person name="Sanchez-Porro C."/>
            <person name="Ventosa A."/>
        </authorList>
    </citation>
    <scope>NUCLEOTIDE SEQUENCE [LARGE SCALE GENOMIC DNA]</scope>
    <source>
        <strain evidence="4 7">1APP75-32.1</strain>
        <strain evidence="6">1APR75-15</strain>
        <strain evidence="5">1ASR75-15</strain>
    </source>
</reference>
<proteinExistence type="predicted"/>
<dbReference type="AlphaFoldDB" id="A0AAW7QW60"/>
<evidence type="ECO:0000313" key="4">
    <source>
        <dbReference type="EMBL" id="MDN7124475.1"/>
    </source>
</evidence>
<feature type="transmembrane region" description="Helical" evidence="1">
    <location>
        <begin position="278"/>
        <end position="295"/>
    </location>
</feature>
<feature type="transmembrane region" description="Helical" evidence="1">
    <location>
        <begin position="132"/>
        <end position="154"/>
    </location>
</feature>